<organism evidence="13 14">
    <name type="scientific">Chara braunii</name>
    <name type="common">Braun's stonewort</name>
    <dbReference type="NCBI Taxonomy" id="69332"/>
    <lineage>
        <taxon>Eukaryota</taxon>
        <taxon>Viridiplantae</taxon>
        <taxon>Streptophyta</taxon>
        <taxon>Charophyceae</taxon>
        <taxon>Charales</taxon>
        <taxon>Characeae</taxon>
        <taxon>Chara</taxon>
    </lineage>
</organism>
<dbReference type="PROSITE" id="PS50067">
    <property type="entry name" value="KINESIN_MOTOR_2"/>
    <property type="match status" value="1"/>
</dbReference>
<dbReference type="OMA" id="MLSQPVY"/>
<protein>
    <recommendedName>
        <fullName evidence="15">Kinesin motor domain-containing protein</fullName>
    </recommendedName>
</protein>
<dbReference type="SUPFAM" id="SSF47769">
    <property type="entry name" value="SAM/Pointed domain"/>
    <property type="match status" value="1"/>
</dbReference>
<dbReference type="STRING" id="69332.A0A388K501"/>
<keyword evidence="5 9" id="KW-0067">ATP-binding</keyword>
<keyword evidence="7" id="KW-0206">Cytoskeleton</keyword>
<gene>
    <name evidence="13" type="ORF">CBR_g49500</name>
</gene>
<feature type="compositionally biased region" description="Basic and acidic residues" evidence="10">
    <location>
        <begin position="886"/>
        <end position="896"/>
    </location>
</feature>
<evidence type="ECO:0000256" key="6">
    <source>
        <dbReference type="ARBA" id="ARBA00023175"/>
    </source>
</evidence>
<dbReference type="InterPro" id="IPR036961">
    <property type="entry name" value="Kinesin_motor_dom_sf"/>
</dbReference>
<dbReference type="GO" id="GO:0003777">
    <property type="term" value="F:microtubule motor activity"/>
    <property type="evidence" value="ECO:0007669"/>
    <property type="project" value="InterPro"/>
</dbReference>
<keyword evidence="3" id="KW-0493">Microtubule</keyword>
<reference evidence="13 14" key="1">
    <citation type="journal article" date="2018" name="Cell">
        <title>The Chara Genome: Secondary Complexity and Implications for Plant Terrestrialization.</title>
        <authorList>
            <person name="Nishiyama T."/>
            <person name="Sakayama H."/>
            <person name="Vries J.D."/>
            <person name="Buschmann H."/>
            <person name="Saint-Marcoux D."/>
            <person name="Ullrich K.K."/>
            <person name="Haas F.B."/>
            <person name="Vanderstraeten L."/>
            <person name="Becker D."/>
            <person name="Lang D."/>
            <person name="Vosolsobe S."/>
            <person name="Rombauts S."/>
            <person name="Wilhelmsson P.K.I."/>
            <person name="Janitza P."/>
            <person name="Kern R."/>
            <person name="Heyl A."/>
            <person name="Rumpler F."/>
            <person name="Villalobos L.I.A.C."/>
            <person name="Clay J.M."/>
            <person name="Skokan R."/>
            <person name="Toyoda A."/>
            <person name="Suzuki Y."/>
            <person name="Kagoshima H."/>
            <person name="Schijlen E."/>
            <person name="Tajeshwar N."/>
            <person name="Catarino B."/>
            <person name="Hetherington A.J."/>
            <person name="Saltykova A."/>
            <person name="Bonnot C."/>
            <person name="Breuninger H."/>
            <person name="Symeonidi A."/>
            <person name="Radhakrishnan G.V."/>
            <person name="Van Nieuwerburgh F."/>
            <person name="Deforce D."/>
            <person name="Chang C."/>
            <person name="Karol K.G."/>
            <person name="Hedrich R."/>
            <person name="Ulvskov P."/>
            <person name="Glockner G."/>
            <person name="Delwiche C.F."/>
            <person name="Petrasek J."/>
            <person name="Van de Peer Y."/>
            <person name="Friml J."/>
            <person name="Beilby M."/>
            <person name="Dolan L."/>
            <person name="Kohara Y."/>
            <person name="Sugano S."/>
            <person name="Fujiyama A."/>
            <person name="Delaux P.-M."/>
            <person name="Quint M."/>
            <person name="TheiBen G."/>
            <person name="Hagemann M."/>
            <person name="Harholt J."/>
            <person name="Dunand C."/>
            <person name="Zachgo S."/>
            <person name="Langdale J."/>
            <person name="Maumus F."/>
            <person name="Straeten D.V.D."/>
            <person name="Gould S.B."/>
            <person name="Rensing S.A."/>
        </authorList>
    </citation>
    <scope>NUCLEOTIDE SEQUENCE [LARGE SCALE GENOMIC DNA]</scope>
    <source>
        <strain evidence="13 14">S276</strain>
    </source>
</reference>
<feature type="compositionally biased region" description="Basic and acidic residues" evidence="10">
    <location>
        <begin position="940"/>
        <end position="997"/>
    </location>
</feature>
<dbReference type="GO" id="GO:1903338">
    <property type="term" value="P:regulation of cell wall organization or biogenesis"/>
    <property type="evidence" value="ECO:0007669"/>
    <property type="project" value="UniProtKB-ARBA"/>
</dbReference>
<evidence type="ECO:0000259" key="11">
    <source>
        <dbReference type="PROSITE" id="PS50067"/>
    </source>
</evidence>
<feature type="compositionally biased region" description="Polar residues" evidence="10">
    <location>
        <begin position="660"/>
        <end position="674"/>
    </location>
</feature>
<keyword evidence="14" id="KW-1185">Reference proteome</keyword>
<evidence type="ECO:0000256" key="5">
    <source>
        <dbReference type="ARBA" id="ARBA00022840"/>
    </source>
</evidence>
<dbReference type="GO" id="GO:0005874">
    <property type="term" value="C:microtubule"/>
    <property type="evidence" value="ECO:0007669"/>
    <property type="project" value="UniProtKB-KW"/>
</dbReference>
<feature type="region of interest" description="Disordered" evidence="10">
    <location>
        <begin position="760"/>
        <end position="896"/>
    </location>
</feature>
<evidence type="ECO:0000256" key="1">
    <source>
        <dbReference type="ARBA" id="ARBA00004245"/>
    </source>
</evidence>
<proteinExistence type="inferred from homology"/>
<feature type="compositionally biased region" description="Basic and acidic residues" evidence="10">
    <location>
        <begin position="680"/>
        <end position="735"/>
    </location>
</feature>
<dbReference type="PRINTS" id="PR00380">
    <property type="entry name" value="KINESINHEAVY"/>
</dbReference>
<feature type="compositionally biased region" description="Basic and acidic residues" evidence="10">
    <location>
        <begin position="817"/>
        <end position="827"/>
    </location>
</feature>
<dbReference type="SMART" id="SM00454">
    <property type="entry name" value="SAM"/>
    <property type="match status" value="1"/>
</dbReference>
<comment type="subcellular location">
    <subcellularLocation>
        <location evidence="1">Cytoplasm</location>
        <location evidence="1">Cytoskeleton</location>
    </subcellularLocation>
</comment>
<dbReference type="Pfam" id="PF00536">
    <property type="entry name" value="SAM_1"/>
    <property type="match status" value="1"/>
</dbReference>
<evidence type="ECO:0000256" key="2">
    <source>
        <dbReference type="ARBA" id="ARBA00022490"/>
    </source>
</evidence>
<dbReference type="EMBL" id="BFEA01000058">
    <property type="protein sequence ID" value="GBG65138.1"/>
    <property type="molecule type" value="Genomic_DNA"/>
</dbReference>
<dbReference type="Gramene" id="GBG65138">
    <property type="protein sequence ID" value="GBG65138"/>
    <property type="gene ID" value="CBR_g49500"/>
</dbReference>
<dbReference type="InterPro" id="IPR001660">
    <property type="entry name" value="SAM"/>
</dbReference>
<name>A0A388K501_CHABU</name>
<evidence type="ECO:0000313" key="14">
    <source>
        <dbReference type="Proteomes" id="UP000265515"/>
    </source>
</evidence>
<feature type="compositionally biased region" description="Basic and acidic residues" evidence="10">
    <location>
        <begin position="760"/>
        <end position="782"/>
    </location>
</feature>
<feature type="compositionally biased region" description="Polar residues" evidence="10">
    <location>
        <begin position="297"/>
        <end position="328"/>
    </location>
</feature>
<evidence type="ECO:0000256" key="8">
    <source>
        <dbReference type="ARBA" id="ARBA00061030"/>
    </source>
</evidence>
<dbReference type="PANTHER" id="PTHR47971">
    <property type="entry name" value="KINESIN-RELATED PROTEIN 6"/>
    <property type="match status" value="1"/>
</dbReference>
<dbReference type="InterPro" id="IPR027640">
    <property type="entry name" value="Kinesin-like_fam"/>
</dbReference>
<evidence type="ECO:0000256" key="7">
    <source>
        <dbReference type="ARBA" id="ARBA00023212"/>
    </source>
</evidence>
<accession>A0A388K501</accession>
<keyword evidence="2" id="KW-0963">Cytoplasm</keyword>
<evidence type="ECO:0000259" key="12">
    <source>
        <dbReference type="PROSITE" id="PS50105"/>
    </source>
</evidence>
<dbReference type="PROSITE" id="PS50105">
    <property type="entry name" value="SAM_DOMAIN"/>
    <property type="match status" value="1"/>
</dbReference>
<dbReference type="Gene3D" id="3.40.850.10">
    <property type="entry name" value="Kinesin motor domain"/>
    <property type="match status" value="1"/>
</dbReference>
<feature type="region of interest" description="Disordered" evidence="10">
    <location>
        <begin position="103"/>
        <end position="142"/>
    </location>
</feature>
<dbReference type="GO" id="GO:0007018">
    <property type="term" value="P:microtubule-based movement"/>
    <property type="evidence" value="ECO:0007669"/>
    <property type="project" value="InterPro"/>
</dbReference>
<dbReference type="InterPro" id="IPR019821">
    <property type="entry name" value="Kinesin_motor_CS"/>
</dbReference>
<dbReference type="Proteomes" id="UP000265515">
    <property type="component" value="Unassembled WGS sequence"/>
</dbReference>
<keyword evidence="4 9" id="KW-0547">Nucleotide-binding</keyword>
<evidence type="ECO:0008006" key="15">
    <source>
        <dbReference type="Google" id="ProtNLM"/>
    </source>
</evidence>
<dbReference type="GO" id="GO:0008017">
    <property type="term" value="F:microtubule binding"/>
    <property type="evidence" value="ECO:0007669"/>
    <property type="project" value="InterPro"/>
</dbReference>
<feature type="region of interest" description="Disordered" evidence="10">
    <location>
        <begin position="660"/>
        <end position="740"/>
    </location>
</feature>
<evidence type="ECO:0000313" key="13">
    <source>
        <dbReference type="EMBL" id="GBG65138.1"/>
    </source>
</evidence>
<dbReference type="OrthoDB" id="3176171at2759"/>
<feature type="region of interest" description="Disordered" evidence="10">
    <location>
        <begin position="930"/>
        <end position="997"/>
    </location>
</feature>
<dbReference type="PROSITE" id="PS00411">
    <property type="entry name" value="KINESIN_MOTOR_1"/>
    <property type="match status" value="1"/>
</dbReference>
<sequence>MVDLLHCRRIFPPPRPPPSASSRAHANCFDGLCLPAARRRTANSRCPFVLSLPGRRTGGAGEGGIGEGLSGAHFLATQWQRRRWCGSCFNTVLAVDFGRKSCEEESRGSGDDGDGESSVNMAGPPPDGGHQEGRKGGAGGTKMTDQVSKWLIQGGLGKYCEHFAAAGIDEPAFKTLLMQDYSRYGVQALEDKQKLFRLIKAVNGSGELTAEMPASPPNFPPLVHQNGFDSFLSPELRGDVSSGILDLHAIDDSGGLLSEEHLNDHEPFYVSPALGAFTTANEGGVDKERESDDDSYPVNNAPQLSRLSLSTASPRRSSTPLLGERNSGNSSMARIKVVVRKRPINKKEMARKEEDIVTIEGGNCSLTVHEPKLKVDLTAYVEKHEFVFDAVLNDVVTNDEVYRITVEPIVPCIFERTKATCFAYGQTGSGKTYTMQPLPIRAVEDMCQILKQPRYDGYLLWLSFFEIYGGKLYDLLNDRKKLCMREDGKQQVCIVGLKEYHVCEVPIVKEYIDKGNAARSTGSTGANEESSRSHAILQIVVKKHKDGKPNLQGKIVGKFSFIDLAGSERGADTTDNDRQTRIEGAEINKSLLALKECIRALDHDQGHIPFRGSKLTEVLRDSFMGDSRTVMIANISPNTGSCEHTLNTLRYADRVKGLSRNANARSVPREQSQLPPAPPRDVKETTTKDSREQRDGKEIREQRETRDGRVEQREAKDGRDVRDGREMRDGRDPPDRTFPVQMVREPMSLASGNVEARLEFERERERQERFERNEKLYDRPIDRGSSLLAERDGQSHALENGPPRVNNLRETSGIEALGRRRDGKDDGGAGSRYRMPREDSASRGSHRDTEGYLTRRKDLREEGGLLRPAPPTRSGENVVVDGEQAAFKRKESRDDSLISAITGGLRREAQENLGGNGPSSRVSSVVRAFEGSGLGTDGSSFRDREKEKERDSGRDGPMEASPRKGEPKEEAKPVRRRSAREDPSEGETRTARRISLDRTSDSNKALLNAHDELMHAILEEEEEVVSAHRKLIADTMEIVHEEMRILAEVDKPGSAVEQYVVQLNQILTQKASAIADLQSRLATFQRHLKEEAILSRTVGLRRR</sequence>
<dbReference type="SMART" id="SM00129">
    <property type="entry name" value="KISc"/>
    <property type="match status" value="1"/>
</dbReference>
<dbReference type="PANTHER" id="PTHR47971:SF8">
    <property type="entry name" value="KINESIN-LIKE PROTEIN"/>
    <property type="match status" value="1"/>
</dbReference>
<dbReference type="InterPro" id="IPR013761">
    <property type="entry name" value="SAM/pointed_sf"/>
</dbReference>
<keyword evidence="6 9" id="KW-0505">Motor protein</keyword>
<feature type="compositionally biased region" description="Basic and acidic residues" evidence="10">
    <location>
        <begin position="835"/>
        <end position="864"/>
    </location>
</feature>
<feature type="domain" description="Kinesin motor" evidence="11">
    <location>
        <begin position="334"/>
        <end position="658"/>
    </location>
</feature>
<feature type="binding site" evidence="9">
    <location>
        <begin position="425"/>
        <end position="432"/>
    </location>
    <ligand>
        <name>ATP</name>
        <dbReference type="ChEBI" id="CHEBI:30616"/>
    </ligand>
</feature>
<evidence type="ECO:0000256" key="3">
    <source>
        <dbReference type="ARBA" id="ARBA00022701"/>
    </source>
</evidence>
<dbReference type="GO" id="GO:0005524">
    <property type="term" value="F:ATP binding"/>
    <property type="evidence" value="ECO:0007669"/>
    <property type="project" value="UniProtKB-UniRule"/>
</dbReference>
<dbReference type="InterPro" id="IPR001752">
    <property type="entry name" value="Kinesin_motor_dom"/>
</dbReference>
<dbReference type="FunFam" id="3.40.850.10:FF:000012">
    <property type="entry name" value="Kinesin-like protein"/>
    <property type="match status" value="1"/>
</dbReference>
<dbReference type="GO" id="GO:0007019">
    <property type="term" value="P:microtubule depolymerization"/>
    <property type="evidence" value="ECO:0007669"/>
    <property type="project" value="TreeGrafter"/>
</dbReference>
<dbReference type="CDD" id="cd01367">
    <property type="entry name" value="KISc_KIF2_like"/>
    <property type="match status" value="1"/>
</dbReference>
<feature type="region of interest" description="Disordered" evidence="10">
    <location>
        <begin position="283"/>
        <end position="328"/>
    </location>
</feature>
<dbReference type="Pfam" id="PF00225">
    <property type="entry name" value="Kinesin"/>
    <property type="match status" value="1"/>
</dbReference>
<dbReference type="InterPro" id="IPR027417">
    <property type="entry name" value="P-loop_NTPase"/>
</dbReference>
<evidence type="ECO:0000256" key="4">
    <source>
        <dbReference type="ARBA" id="ARBA00022741"/>
    </source>
</evidence>
<feature type="domain" description="SAM" evidence="12">
    <location>
        <begin position="142"/>
        <end position="205"/>
    </location>
</feature>
<evidence type="ECO:0000256" key="10">
    <source>
        <dbReference type="SAM" id="MobiDB-lite"/>
    </source>
</evidence>
<dbReference type="Gene3D" id="1.10.150.50">
    <property type="entry name" value="Transcription Factor, Ets-1"/>
    <property type="match status" value="1"/>
</dbReference>
<comment type="caution">
    <text evidence="13">The sequence shown here is derived from an EMBL/GenBank/DDBJ whole genome shotgun (WGS) entry which is preliminary data.</text>
</comment>
<dbReference type="AlphaFoldDB" id="A0A388K501"/>
<comment type="similarity">
    <text evidence="8">Belongs to the TRAFAC class myosin-kinesin ATPase superfamily. Kinesin family. KIN-13 subfamily.</text>
</comment>
<evidence type="ECO:0000256" key="9">
    <source>
        <dbReference type="PROSITE-ProRule" id="PRU00283"/>
    </source>
</evidence>
<dbReference type="SUPFAM" id="SSF52540">
    <property type="entry name" value="P-loop containing nucleoside triphosphate hydrolases"/>
    <property type="match status" value="1"/>
</dbReference>